<reference evidence="2 3" key="1">
    <citation type="journal article" date="2019" name="mSystems">
        <title>Life at home and on the roam: Genomic adaptions reflect the dual lifestyle of an intracellular, facultative symbiont.</title>
        <authorList>
            <person name="Burgsdorf I."/>
        </authorList>
    </citation>
    <scope>NUCLEOTIDE SEQUENCE [LARGE SCALE GENOMIC DNA]</scope>
    <source>
        <strain evidence="2">277cV</strain>
    </source>
</reference>
<evidence type="ECO:0000259" key="1">
    <source>
        <dbReference type="Pfam" id="PF00111"/>
    </source>
</evidence>
<feature type="domain" description="2Fe-2S ferredoxin-type" evidence="1">
    <location>
        <begin position="17"/>
        <end position="66"/>
    </location>
</feature>
<dbReference type="AlphaFoldDB" id="A0A524RLG5"/>
<dbReference type="Pfam" id="PF00111">
    <property type="entry name" value="Fer2"/>
    <property type="match status" value="1"/>
</dbReference>
<dbReference type="GO" id="GO:0051537">
    <property type="term" value="F:2 iron, 2 sulfur cluster binding"/>
    <property type="evidence" value="ECO:0007669"/>
    <property type="project" value="InterPro"/>
</dbReference>
<evidence type="ECO:0000313" key="2">
    <source>
        <dbReference type="EMBL" id="TGG90911.1"/>
    </source>
</evidence>
<accession>A0A524RLG5</accession>
<organism evidence="2 3">
    <name type="scientific">Aphanocapsa feldmannii 277cV</name>
    <dbReference type="NCBI Taxonomy" id="2507553"/>
    <lineage>
        <taxon>Bacteria</taxon>
        <taxon>Bacillati</taxon>
        <taxon>Cyanobacteriota</taxon>
        <taxon>Cyanophyceae</taxon>
        <taxon>Oscillatoriophycideae</taxon>
        <taxon>Chroococcales</taxon>
        <taxon>Microcystaceae</taxon>
        <taxon>Aphanocapsa</taxon>
    </lineage>
</organism>
<comment type="caution">
    <text evidence="2">The sequence shown here is derived from an EMBL/GenBank/DDBJ whole genome shotgun (WGS) entry which is preliminary data.</text>
</comment>
<dbReference type="Proteomes" id="UP000317990">
    <property type="component" value="Unassembled WGS sequence"/>
</dbReference>
<sequence>MTAESRKPAPCPVRLHWLQSGRITEVPAGTDWLTAARQAGETIPTGCLQGSCGACDIDVDDEVVRACIAAVPITDSGKTLAVGLCSDPYW</sequence>
<evidence type="ECO:0000313" key="3">
    <source>
        <dbReference type="Proteomes" id="UP000317990"/>
    </source>
</evidence>
<dbReference type="CDD" id="cd00207">
    <property type="entry name" value="fer2"/>
    <property type="match status" value="1"/>
</dbReference>
<gene>
    <name evidence="2" type="ORF">ERJ67_09395</name>
</gene>
<dbReference type="InterPro" id="IPR036010">
    <property type="entry name" value="2Fe-2S_ferredoxin-like_sf"/>
</dbReference>
<dbReference type="InterPro" id="IPR012675">
    <property type="entry name" value="Beta-grasp_dom_sf"/>
</dbReference>
<proteinExistence type="predicted"/>
<dbReference type="InterPro" id="IPR001041">
    <property type="entry name" value="2Fe-2S_ferredoxin-type"/>
</dbReference>
<dbReference type="Gene3D" id="3.10.20.30">
    <property type="match status" value="1"/>
</dbReference>
<name>A0A524RLG5_9CHRO</name>
<dbReference type="PROSITE" id="PS00197">
    <property type="entry name" value="2FE2S_FER_1"/>
    <property type="match status" value="1"/>
</dbReference>
<protein>
    <submittedName>
        <fullName evidence="2">2Fe-2S iron-sulfur cluster binding domain-containing protein</fullName>
    </submittedName>
</protein>
<dbReference type="EMBL" id="SRMO01000084">
    <property type="protein sequence ID" value="TGG90911.1"/>
    <property type="molecule type" value="Genomic_DNA"/>
</dbReference>
<dbReference type="InterPro" id="IPR006058">
    <property type="entry name" value="2Fe2S_fd_BS"/>
</dbReference>
<dbReference type="SUPFAM" id="SSF54292">
    <property type="entry name" value="2Fe-2S ferredoxin-like"/>
    <property type="match status" value="1"/>
</dbReference>